<dbReference type="AlphaFoldDB" id="A0A1R0X9D6"/>
<feature type="domain" description="XdhC- CoxI" evidence="1">
    <location>
        <begin position="14"/>
        <end position="75"/>
    </location>
</feature>
<dbReference type="InterPro" id="IPR003777">
    <property type="entry name" value="XdhC_CoxI"/>
</dbReference>
<name>A0A1R0X9D6_9BACL</name>
<accession>A0A1R0X9D6</accession>
<dbReference type="EMBL" id="MKQP01000022">
    <property type="protein sequence ID" value="OMD31395.1"/>
    <property type="molecule type" value="Genomic_DNA"/>
</dbReference>
<dbReference type="PANTHER" id="PTHR30388:SF6">
    <property type="entry name" value="XANTHINE DEHYDROGENASE SUBUNIT A-RELATED"/>
    <property type="match status" value="1"/>
</dbReference>
<evidence type="ECO:0008006" key="5">
    <source>
        <dbReference type="Google" id="ProtNLM"/>
    </source>
</evidence>
<dbReference type="PANTHER" id="PTHR30388">
    <property type="entry name" value="ALDEHYDE OXIDOREDUCTASE MOLYBDENUM COFACTOR ASSEMBLY PROTEIN"/>
    <property type="match status" value="1"/>
</dbReference>
<dbReference type="Gene3D" id="3.40.50.720">
    <property type="entry name" value="NAD(P)-binding Rossmann-like Domain"/>
    <property type="match status" value="1"/>
</dbReference>
<comment type="caution">
    <text evidence="3">The sequence shown here is derived from an EMBL/GenBank/DDBJ whole genome shotgun (WGS) entry which is preliminary data.</text>
</comment>
<evidence type="ECO:0000313" key="3">
    <source>
        <dbReference type="EMBL" id="OMD31395.1"/>
    </source>
</evidence>
<dbReference type="InterPro" id="IPR052698">
    <property type="entry name" value="MoCofactor_Util/Proc"/>
</dbReference>
<protein>
    <recommendedName>
        <fullName evidence="5">Xanthine dehydrogenase</fullName>
    </recommendedName>
</protein>
<gene>
    <name evidence="3" type="ORF">BJP51_19340</name>
</gene>
<dbReference type="RefSeq" id="WP_051491103.1">
    <property type="nucleotide sequence ID" value="NZ_MKQP01000022.1"/>
</dbReference>
<evidence type="ECO:0000259" key="1">
    <source>
        <dbReference type="Pfam" id="PF02625"/>
    </source>
</evidence>
<feature type="domain" description="XdhC Rossmann" evidence="2">
    <location>
        <begin position="188"/>
        <end position="321"/>
    </location>
</feature>
<reference evidence="3 4" key="1">
    <citation type="submission" date="2016-10" db="EMBL/GenBank/DDBJ databases">
        <title>Paenibacillus species isolates.</title>
        <authorList>
            <person name="Beno S.M."/>
        </authorList>
    </citation>
    <scope>NUCLEOTIDE SEQUENCE [LARGE SCALE GENOMIC DNA]</scope>
    <source>
        <strain evidence="3 4">FSL H7-0604</strain>
    </source>
</reference>
<dbReference type="Pfam" id="PF13478">
    <property type="entry name" value="XdhC_C"/>
    <property type="match status" value="1"/>
</dbReference>
<proteinExistence type="predicted"/>
<dbReference type="Proteomes" id="UP000187465">
    <property type="component" value="Unassembled WGS sequence"/>
</dbReference>
<sequence>MNTHEIAMHIQTHQAPAVLATLIEVEGHSYRKAGAVMLFFEGGTIGSLSPGCLENDLQLRTSEIWERGLPEIVEYNMLSPEDLSWGEVIGCGGKIKVVLEPVQGQLYKLLVQASDRLARGEKLILFREAVEKGFIYKLELDPDIVLPQSKKHPKLSHSAKESLAAGRFMAAPAELTAFHTSFVPKPRLVIFGGGRDVVPIAELADRVGFRVAVADWREGSLHNKFPRAEQVICSPMEVVQRLGVAREDYVLICSHQLGRDRQFLESVIPLAPLYIGIIGSKARISLLLEGLEAPASLHAPVGLPIGGEGPEEIAVSIIAEIIQIRRVGSRELPKGADSIESSRNIFGSGAEQADGRVQGFTEIVAGGLTRERRA</sequence>
<evidence type="ECO:0000313" key="4">
    <source>
        <dbReference type="Proteomes" id="UP000187465"/>
    </source>
</evidence>
<organism evidence="3 4">
    <name type="scientific">Paenibacillus odorifer</name>
    <dbReference type="NCBI Taxonomy" id="189426"/>
    <lineage>
        <taxon>Bacteria</taxon>
        <taxon>Bacillati</taxon>
        <taxon>Bacillota</taxon>
        <taxon>Bacilli</taxon>
        <taxon>Bacillales</taxon>
        <taxon>Paenibacillaceae</taxon>
        <taxon>Paenibacillus</taxon>
    </lineage>
</organism>
<evidence type="ECO:0000259" key="2">
    <source>
        <dbReference type="Pfam" id="PF13478"/>
    </source>
</evidence>
<dbReference type="InterPro" id="IPR027051">
    <property type="entry name" value="XdhC_Rossmann_dom"/>
</dbReference>
<dbReference type="Pfam" id="PF02625">
    <property type="entry name" value="XdhC_CoxI"/>
    <property type="match status" value="1"/>
</dbReference>